<feature type="region of interest" description="Disordered" evidence="1">
    <location>
        <begin position="197"/>
        <end position="253"/>
    </location>
</feature>
<feature type="compositionally biased region" description="Basic and acidic residues" evidence="1">
    <location>
        <begin position="300"/>
        <end position="322"/>
    </location>
</feature>
<proteinExistence type="predicted"/>
<evidence type="ECO:0000256" key="1">
    <source>
        <dbReference type="SAM" id="MobiDB-lite"/>
    </source>
</evidence>
<evidence type="ECO:0000313" key="2">
    <source>
        <dbReference type="EMBL" id="WFC96455.1"/>
    </source>
</evidence>
<accession>A0AAF0DUB1</accession>
<dbReference type="AlphaFoldDB" id="A0AAF0DUB1"/>
<reference evidence="2" key="1">
    <citation type="submission" date="2023-03" db="EMBL/GenBank/DDBJ databases">
        <title>Mating type loci evolution in Malassezia.</title>
        <authorList>
            <person name="Coelho M.A."/>
        </authorList>
    </citation>
    <scope>NUCLEOTIDE SEQUENCE</scope>
    <source>
        <strain evidence="2">CBS 14135</strain>
    </source>
</reference>
<dbReference type="EMBL" id="CP119953">
    <property type="protein sequence ID" value="WFC96455.1"/>
    <property type="molecule type" value="Genomic_DNA"/>
</dbReference>
<feature type="compositionally biased region" description="Acidic residues" evidence="1">
    <location>
        <begin position="276"/>
        <end position="287"/>
    </location>
</feature>
<organism evidence="2 3">
    <name type="scientific">Malassezia brasiliensis</name>
    <dbReference type="NCBI Taxonomy" id="1821822"/>
    <lineage>
        <taxon>Eukaryota</taxon>
        <taxon>Fungi</taxon>
        <taxon>Dikarya</taxon>
        <taxon>Basidiomycota</taxon>
        <taxon>Ustilaginomycotina</taxon>
        <taxon>Malasseziomycetes</taxon>
        <taxon>Malasseziales</taxon>
        <taxon>Malasseziaceae</taxon>
        <taxon>Malassezia</taxon>
    </lineage>
</organism>
<dbReference type="Proteomes" id="UP001216638">
    <property type="component" value="Chromosome 3"/>
</dbReference>
<gene>
    <name evidence="2" type="ORF">MBRA1_003112</name>
</gene>
<feature type="compositionally biased region" description="Acidic residues" evidence="1">
    <location>
        <begin position="329"/>
        <end position="351"/>
    </location>
</feature>
<keyword evidence="3" id="KW-1185">Reference proteome</keyword>
<protein>
    <submittedName>
        <fullName evidence="2">Uncharacterized protein</fullName>
    </submittedName>
</protein>
<evidence type="ECO:0000313" key="3">
    <source>
        <dbReference type="Proteomes" id="UP001216638"/>
    </source>
</evidence>
<feature type="region of interest" description="Disordered" evidence="1">
    <location>
        <begin position="272"/>
        <end position="365"/>
    </location>
</feature>
<name>A0AAF0DUB1_9BASI</name>
<sequence length="392" mass="43200">MPASERTALSERQTSRLVLYLDQHMLQIQRGFQKRHEPNTQLASLSAFLAAWQPMLEVVSATPLRGSAAALRDAYLLRLTTELTEGIVGYPIRNAPDRFALLTQVLYWTDLLDQLWDARIRRIALPLTDAQHTAHERFPENVPEAVRIEDAESVRPFAQVKGDTDTSIPAYDQTERVRLRDVLSQAEQQLFAWMRDALGAPPPPVQDEEDDDLGGMPRSSVMLPNEAGQDSGEDGNPTYNNDMDNAAPNDGPAAEAVADDIAADADAIRAGAPDTEVPDADAPDTEAGDGRAPLHAPESLAREALTEEQQHYADVFEHKVRGELTQLDPDADDSDTEDGGGAEDESDDADGENPPRKRARHEPSVSVEALGWWDLHYTRAFSRAMHDLRTSA</sequence>